<dbReference type="PANTHER" id="PTHR27004">
    <property type="entry name" value="RECEPTOR-LIKE PROTEIN 12 ISOFORM X1"/>
    <property type="match status" value="1"/>
</dbReference>
<reference evidence="14" key="1">
    <citation type="journal article" date="2021" name="Genome Biol. Evol.">
        <title>A High-Quality Reference Genome for a Parasitic Bivalve with Doubly Uniparental Inheritance (Bivalvia: Unionida).</title>
        <authorList>
            <person name="Smith C.H."/>
        </authorList>
    </citation>
    <scope>NUCLEOTIDE SEQUENCE</scope>
    <source>
        <strain evidence="14">CHS0354</strain>
    </source>
</reference>
<evidence type="ECO:0000313" key="15">
    <source>
        <dbReference type="Proteomes" id="UP001195483"/>
    </source>
</evidence>
<dbReference type="FunFam" id="3.80.10.10:FF:000400">
    <property type="entry name" value="Nuclear pore complex protein NUP107"/>
    <property type="match status" value="1"/>
</dbReference>
<keyword evidence="5" id="KW-0812">Transmembrane</keyword>
<keyword evidence="10" id="KW-0675">Receptor</keyword>
<keyword evidence="7" id="KW-0677">Repeat</keyword>
<dbReference type="SMART" id="SM00365">
    <property type="entry name" value="LRR_SD22"/>
    <property type="match status" value="3"/>
</dbReference>
<dbReference type="InterPro" id="IPR032675">
    <property type="entry name" value="LRR_dom_sf"/>
</dbReference>
<dbReference type="SMART" id="SM00369">
    <property type="entry name" value="LRR_TYP"/>
    <property type="match status" value="7"/>
</dbReference>
<dbReference type="Gene3D" id="2.60.40.10">
    <property type="entry name" value="Immunoglobulins"/>
    <property type="match status" value="1"/>
</dbReference>
<dbReference type="SUPFAM" id="SSF52058">
    <property type="entry name" value="L domain-like"/>
    <property type="match status" value="2"/>
</dbReference>
<keyword evidence="11" id="KW-0325">Glycoprotein</keyword>
<sequence length="520" mass="57418">MMRKNFFELNGALTLKAVLSFTIVLWLMNGFVLHAKKKVDSGKPMNDSFERKILEEFYDATNGAEWKNNTNWLSNKPLNEWYGVATDVDGRVINLQLGENKLSGYIPDVLGNLKGLAILILWGNEISGEIPGSLGNLVNLVELDLSDNGFTGEIPRSLGNLIKLEWLDLWGNQLSGEIPRSLGDLTKLEWLGLSSNKLIGEVPSSLGKLLNLRALDLNGNKLSGDVPSSLNNLTKLEWLDLWGNQFTGSIPFIFKAPNNLTATAYNRSQIDLTWDEALGATKYVLFDNGIQIADNITRTSYLHRGLMEKSVHRYAIKACNAGGCSDLSPVVSAMTKHASNREILEEFYHATNGPEWANNTNWLNDKPLNEWFGVGVDVVGQVTRLDLSDNKLRGTIPSSLGDLTELEKLDLGGNKLRGTIPGSLGNLSNLKRLDLSGNDLSGSIPNSLGNLTMLEWMDLNGNKLSGTIPRSLGNLTMLEVLHLKGNKLNVKMPELKGKDAVRIFFKSIDIMENDANRQLK</sequence>
<evidence type="ECO:0000259" key="13">
    <source>
        <dbReference type="PROSITE" id="PS50853"/>
    </source>
</evidence>
<dbReference type="PRINTS" id="PR00019">
    <property type="entry name" value="LEURICHRPT"/>
</dbReference>
<dbReference type="InterPro" id="IPR001611">
    <property type="entry name" value="Leu-rich_rpt"/>
</dbReference>
<keyword evidence="4" id="KW-0433">Leucine-rich repeat</keyword>
<dbReference type="InterPro" id="IPR036116">
    <property type="entry name" value="FN3_sf"/>
</dbReference>
<keyword evidence="15" id="KW-1185">Reference proteome</keyword>
<evidence type="ECO:0000256" key="2">
    <source>
        <dbReference type="ARBA" id="ARBA00004479"/>
    </source>
</evidence>
<dbReference type="PROSITE" id="PS51450">
    <property type="entry name" value="LRR"/>
    <property type="match status" value="1"/>
</dbReference>
<dbReference type="CDD" id="cd00063">
    <property type="entry name" value="FN3"/>
    <property type="match status" value="1"/>
</dbReference>
<evidence type="ECO:0000256" key="9">
    <source>
        <dbReference type="ARBA" id="ARBA00023136"/>
    </source>
</evidence>
<evidence type="ECO:0000256" key="1">
    <source>
        <dbReference type="ARBA" id="ARBA00004236"/>
    </source>
</evidence>
<reference evidence="14" key="2">
    <citation type="journal article" date="2021" name="Genome Biol. Evol.">
        <title>Developing a high-quality reference genome for a parasitic bivalve with doubly uniparental inheritance (Bivalvia: Unionida).</title>
        <authorList>
            <person name="Smith C.H."/>
        </authorList>
    </citation>
    <scope>NUCLEOTIDE SEQUENCE</scope>
    <source>
        <strain evidence="14">CHS0354</strain>
        <tissue evidence="14">Mantle</tissue>
    </source>
</reference>
<dbReference type="Pfam" id="PF00560">
    <property type="entry name" value="LRR_1"/>
    <property type="match status" value="4"/>
</dbReference>
<evidence type="ECO:0000256" key="3">
    <source>
        <dbReference type="ARBA" id="ARBA00022475"/>
    </source>
</evidence>
<dbReference type="InterPro" id="IPR013783">
    <property type="entry name" value="Ig-like_fold"/>
</dbReference>
<accession>A0AAE0RZQ9</accession>
<evidence type="ECO:0000256" key="8">
    <source>
        <dbReference type="ARBA" id="ARBA00022989"/>
    </source>
</evidence>
<dbReference type="GO" id="GO:0012505">
    <property type="term" value="C:endomembrane system"/>
    <property type="evidence" value="ECO:0007669"/>
    <property type="project" value="UniProtKB-SubCell"/>
</dbReference>
<dbReference type="SUPFAM" id="SSF49265">
    <property type="entry name" value="Fibronectin type III"/>
    <property type="match status" value="1"/>
</dbReference>
<dbReference type="InterPro" id="IPR003591">
    <property type="entry name" value="Leu-rich_rpt_typical-subtyp"/>
</dbReference>
<evidence type="ECO:0000256" key="12">
    <source>
        <dbReference type="ARBA" id="ARBA00037847"/>
    </source>
</evidence>
<dbReference type="GO" id="GO:0009653">
    <property type="term" value="P:anatomical structure morphogenesis"/>
    <property type="evidence" value="ECO:0007669"/>
    <property type="project" value="UniProtKB-ARBA"/>
</dbReference>
<proteinExistence type="predicted"/>
<dbReference type="Gene3D" id="3.80.10.10">
    <property type="entry name" value="Ribonuclease Inhibitor"/>
    <property type="match status" value="3"/>
</dbReference>
<dbReference type="PROSITE" id="PS50853">
    <property type="entry name" value="FN3"/>
    <property type="match status" value="1"/>
</dbReference>
<reference evidence="14" key="3">
    <citation type="submission" date="2023-05" db="EMBL/GenBank/DDBJ databases">
        <authorList>
            <person name="Smith C.H."/>
        </authorList>
    </citation>
    <scope>NUCLEOTIDE SEQUENCE</scope>
    <source>
        <strain evidence="14">CHS0354</strain>
        <tissue evidence="14">Mantle</tissue>
    </source>
</reference>
<comment type="subcellular location">
    <subcellularLocation>
        <location evidence="1">Cell membrane</location>
    </subcellularLocation>
    <subcellularLocation>
        <location evidence="12">Endomembrane system</location>
        <topology evidence="12">Single-pass membrane protein</topology>
    </subcellularLocation>
    <subcellularLocation>
        <location evidence="2">Membrane</location>
        <topology evidence="2">Single-pass type I membrane protein</topology>
    </subcellularLocation>
</comment>
<dbReference type="AlphaFoldDB" id="A0AAE0RZQ9"/>
<protein>
    <recommendedName>
        <fullName evidence="13">Fibronectin type-III domain-containing protein</fullName>
    </recommendedName>
</protein>
<dbReference type="EMBL" id="JAEAOA010001427">
    <property type="protein sequence ID" value="KAK3582594.1"/>
    <property type="molecule type" value="Genomic_DNA"/>
</dbReference>
<evidence type="ECO:0000256" key="5">
    <source>
        <dbReference type="ARBA" id="ARBA00022692"/>
    </source>
</evidence>
<organism evidence="14 15">
    <name type="scientific">Potamilus streckersoni</name>
    <dbReference type="NCBI Taxonomy" id="2493646"/>
    <lineage>
        <taxon>Eukaryota</taxon>
        <taxon>Metazoa</taxon>
        <taxon>Spiralia</taxon>
        <taxon>Lophotrochozoa</taxon>
        <taxon>Mollusca</taxon>
        <taxon>Bivalvia</taxon>
        <taxon>Autobranchia</taxon>
        <taxon>Heteroconchia</taxon>
        <taxon>Palaeoheterodonta</taxon>
        <taxon>Unionida</taxon>
        <taxon>Unionoidea</taxon>
        <taxon>Unionidae</taxon>
        <taxon>Ambleminae</taxon>
        <taxon>Lampsilini</taxon>
        <taxon>Potamilus</taxon>
    </lineage>
</organism>
<keyword evidence="6" id="KW-0732">Signal</keyword>
<evidence type="ECO:0000256" key="7">
    <source>
        <dbReference type="ARBA" id="ARBA00022737"/>
    </source>
</evidence>
<dbReference type="Pfam" id="PF13855">
    <property type="entry name" value="LRR_8"/>
    <property type="match status" value="2"/>
</dbReference>
<gene>
    <name evidence="14" type="ORF">CHS0354_024148</name>
</gene>
<dbReference type="FunFam" id="3.80.10.10:FF:000095">
    <property type="entry name" value="LRR receptor-like serine/threonine-protein kinase GSO1"/>
    <property type="match status" value="1"/>
</dbReference>
<dbReference type="GO" id="GO:0005886">
    <property type="term" value="C:plasma membrane"/>
    <property type="evidence" value="ECO:0007669"/>
    <property type="project" value="UniProtKB-SubCell"/>
</dbReference>
<keyword evidence="9" id="KW-0472">Membrane</keyword>
<dbReference type="PANTHER" id="PTHR27004:SF203">
    <property type="entry name" value="LEUCINE-RICH REPEAT-CONTAINING N-TERMINAL PLANT-TYPE DOMAIN-CONTAINING PROTEIN"/>
    <property type="match status" value="1"/>
</dbReference>
<name>A0AAE0RZQ9_9BIVA</name>
<dbReference type="InterPro" id="IPR003961">
    <property type="entry name" value="FN3_dom"/>
</dbReference>
<evidence type="ECO:0000256" key="11">
    <source>
        <dbReference type="ARBA" id="ARBA00023180"/>
    </source>
</evidence>
<keyword evidence="8" id="KW-1133">Transmembrane helix</keyword>
<evidence type="ECO:0000313" key="14">
    <source>
        <dbReference type="EMBL" id="KAK3582594.1"/>
    </source>
</evidence>
<evidence type="ECO:0000256" key="10">
    <source>
        <dbReference type="ARBA" id="ARBA00023170"/>
    </source>
</evidence>
<evidence type="ECO:0000256" key="6">
    <source>
        <dbReference type="ARBA" id="ARBA00022729"/>
    </source>
</evidence>
<dbReference type="Proteomes" id="UP001195483">
    <property type="component" value="Unassembled WGS sequence"/>
</dbReference>
<keyword evidence="3" id="KW-1003">Cell membrane</keyword>
<comment type="caution">
    <text evidence="14">The sequence shown here is derived from an EMBL/GenBank/DDBJ whole genome shotgun (WGS) entry which is preliminary data.</text>
</comment>
<evidence type="ECO:0000256" key="4">
    <source>
        <dbReference type="ARBA" id="ARBA00022614"/>
    </source>
</evidence>
<feature type="domain" description="Fibronectin type-III" evidence="13">
    <location>
        <begin position="256"/>
        <end position="338"/>
    </location>
</feature>